<dbReference type="WBParaSite" id="EEL_0000294401-mRNA-1">
    <property type="protein sequence ID" value="EEL_0000294401-mRNA-1"/>
    <property type="gene ID" value="EEL_0000294401"/>
</dbReference>
<proteinExistence type="predicted"/>
<organism evidence="6 7">
    <name type="scientific">Elaeophora elaphi</name>
    <dbReference type="NCBI Taxonomy" id="1147741"/>
    <lineage>
        <taxon>Eukaryota</taxon>
        <taxon>Metazoa</taxon>
        <taxon>Ecdysozoa</taxon>
        <taxon>Nematoda</taxon>
        <taxon>Chromadorea</taxon>
        <taxon>Rhabditida</taxon>
        <taxon>Spirurina</taxon>
        <taxon>Spiruromorpha</taxon>
        <taxon>Filarioidea</taxon>
        <taxon>Onchocercidae</taxon>
        <taxon>Elaeophora</taxon>
    </lineage>
</organism>
<dbReference type="Pfam" id="PF00804">
    <property type="entry name" value="Syntaxin"/>
    <property type="match status" value="1"/>
</dbReference>
<keyword evidence="4" id="KW-0472">Membrane</keyword>
<evidence type="ECO:0000256" key="3">
    <source>
        <dbReference type="ARBA" id="ARBA00022989"/>
    </source>
</evidence>
<comment type="subcellular location">
    <subcellularLocation>
        <location evidence="1">Membrane</location>
        <topology evidence="1">Single-pass type IV membrane protein</topology>
    </subcellularLocation>
</comment>
<dbReference type="InterPro" id="IPR010989">
    <property type="entry name" value="SNARE"/>
</dbReference>
<dbReference type="InterPro" id="IPR045242">
    <property type="entry name" value="Syntaxin"/>
</dbReference>
<dbReference type="GO" id="GO:0006906">
    <property type="term" value="P:vesicle fusion"/>
    <property type="evidence" value="ECO:0007669"/>
    <property type="project" value="TreeGrafter"/>
</dbReference>
<sequence length="249" mass="28901">MISFFFKRKADQFLTDDNAFIEIDVEPKISFSQDSLFFAEIDEIRNVMAKLSDDVTSMKMQFRSILAQTIVDSNEKEKLDECMAEIKHRCGLLRKHLLAMKQNAMKAKSEEIVDITQRIRQYHIEALLKKLSDLLQIFNAAQLDYRAQVAKRIKRQLDVAGEHMTEDEVNAMIDSKSSGIFNKHIRSPQLRTALDDANSRHNEILNLEASINELDDLYKDINFHIHTQMDDDNSYLHSIDLSMMNFVIV</sequence>
<dbReference type="GO" id="GO:0006886">
    <property type="term" value="P:intracellular protein transport"/>
    <property type="evidence" value="ECO:0007669"/>
    <property type="project" value="TreeGrafter"/>
</dbReference>
<accession>A0A0R3RN84</accession>
<dbReference type="AlphaFoldDB" id="A0A0R3RN84"/>
<dbReference type="GO" id="GO:0031201">
    <property type="term" value="C:SNARE complex"/>
    <property type="evidence" value="ECO:0007669"/>
    <property type="project" value="TreeGrafter"/>
</dbReference>
<dbReference type="GO" id="GO:0000149">
    <property type="term" value="F:SNARE binding"/>
    <property type="evidence" value="ECO:0007669"/>
    <property type="project" value="TreeGrafter"/>
</dbReference>
<dbReference type="Gene3D" id="1.20.58.70">
    <property type="match status" value="1"/>
</dbReference>
<dbReference type="STRING" id="1147741.A0A0R3RN84"/>
<feature type="domain" description="Syntaxin N-terminal" evidence="5">
    <location>
        <begin position="29"/>
        <end position="150"/>
    </location>
</feature>
<dbReference type="PANTHER" id="PTHR19957">
    <property type="entry name" value="SYNTAXIN"/>
    <property type="match status" value="1"/>
</dbReference>
<dbReference type="Proteomes" id="UP000050640">
    <property type="component" value="Unplaced"/>
</dbReference>
<evidence type="ECO:0000313" key="6">
    <source>
        <dbReference type="Proteomes" id="UP000050640"/>
    </source>
</evidence>
<reference evidence="7" key="1">
    <citation type="submission" date="2017-02" db="UniProtKB">
        <authorList>
            <consortium name="WormBaseParasite"/>
        </authorList>
    </citation>
    <scope>IDENTIFICATION</scope>
</reference>
<dbReference type="GO" id="GO:0048278">
    <property type="term" value="P:vesicle docking"/>
    <property type="evidence" value="ECO:0007669"/>
    <property type="project" value="TreeGrafter"/>
</dbReference>
<keyword evidence="2" id="KW-0812">Transmembrane</keyword>
<dbReference type="GO" id="GO:0005886">
    <property type="term" value="C:plasma membrane"/>
    <property type="evidence" value="ECO:0007669"/>
    <property type="project" value="TreeGrafter"/>
</dbReference>
<keyword evidence="3" id="KW-1133">Transmembrane helix</keyword>
<dbReference type="GO" id="GO:0006887">
    <property type="term" value="P:exocytosis"/>
    <property type="evidence" value="ECO:0007669"/>
    <property type="project" value="TreeGrafter"/>
</dbReference>
<dbReference type="GO" id="GO:0012505">
    <property type="term" value="C:endomembrane system"/>
    <property type="evidence" value="ECO:0007669"/>
    <property type="project" value="TreeGrafter"/>
</dbReference>
<dbReference type="SMART" id="SM00503">
    <property type="entry name" value="SynN"/>
    <property type="match status" value="1"/>
</dbReference>
<evidence type="ECO:0000256" key="4">
    <source>
        <dbReference type="ARBA" id="ARBA00023136"/>
    </source>
</evidence>
<dbReference type="InterPro" id="IPR006011">
    <property type="entry name" value="Syntaxin_N"/>
</dbReference>
<keyword evidence="6" id="KW-1185">Reference proteome</keyword>
<protein>
    <submittedName>
        <fullName evidence="7">SynN domain-containing protein</fullName>
    </submittedName>
</protein>
<dbReference type="SUPFAM" id="SSF47661">
    <property type="entry name" value="t-snare proteins"/>
    <property type="match status" value="1"/>
</dbReference>
<name>A0A0R3RN84_9BILA</name>
<evidence type="ECO:0000259" key="5">
    <source>
        <dbReference type="SMART" id="SM00503"/>
    </source>
</evidence>
<evidence type="ECO:0000313" key="7">
    <source>
        <dbReference type="WBParaSite" id="EEL_0000294401-mRNA-1"/>
    </source>
</evidence>
<dbReference type="GO" id="GO:0005484">
    <property type="term" value="F:SNAP receptor activity"/>
    <property type="evidence" value="ECO:0007669"/>
    <property type="project" value="TreeGrafter"/>
</dbReference>
<dbReference type="PANTHER" id="PTHR19957:SF307">
    <property type="entry name" value="PROTEIN SSO1-RELATED"/>
    <property type="match status" value="1"/>
</dbReference>
<evidence type="ECO:0000256" key="1">
    <source>
        <dbReference type="ARBA" id="ARBA00004211"/>
    </source>
</evidence>
<evidence type="ECO:0000256" key="2">
    <source>
        <dbReference type="ARBA" id="ARBA00022692"/>
    </source>
</evidence>